<organism evidence="2 3">
    <name type="scientific">Exophiala bonariae</name>
    <dbReference type="NCBI Taxonomy" id="1690606"/>
    <lineage>
        <taxon>Eukaryota</taxon>
        <taxon>Fungi</taxon>
        <taxon>Dikarya</taxon>
        <taxon>Ascomycota</taxon>
        <taxon>Pezizomycotina</taxon>
        <taxon>Eurotiomycetes</taxon>
        <taxon>Chaetothyriomycetidae</taxon>
        <taxon>Chaetothyriales</taxon>
        <taxon>Herpotrichiellaceae</taxon>
        <taxon>Exophiala</taxon>
    </lineage>
</organism>
<protein>
    <submittedName>
        <fullName evidence="2">Uncharacterized protein</fullName>
    </submittedName>
</protein>
<dbReference type="Proteomes" id="UP001358417">
    <property type="component" value="Unassembled WGS sequence"/>
</dbReference>
<feature type="region of interest" description="Disordered" evidence="1">
    <location>
        <begin position="1"/>
        <end position="20"/>
    </location>
</feature>
<dbReference type="RefSeq" id="XP_064703772.1">
    <property type="nucleotide sequence ID" value="XM_064849548.1"/>
</dbReference>
<keyword evidence="3" id="KW-1185">Reference proteome</keyword>
<feature type="compositionally biased region" description="Basic and acidic residues" evidence="1">
    <location>
        <begin position="76"/>
        <end position="91"/>
    </location>
</feature>
<evidence type="ECO:0000313" key="3">
    <source>
        <dbReference type="Proteomes" id="UP001358417"/>
    </source>
</evidence>
<gene>
    <name evidence="2" type="ORF">LTR84_005984</name>
</gene>
<feature type="region of interest" description="Disordered" evidence="1">
    <location>
        <begin position="68"/>
        <end position="113"/>
    </location>
</feature>
<feature type="compositionally biased region" description="Polar residues" evidence="1">
    <location>
        <begin position="1"/>
        <end position="12"/>
    </location>
</feature>
<sequence length="113" mass="12890">MSDSTANNNQAESGHRRVQFSPEIIAQFGYQPPDLENNADLAETIAELISRNTKQCYYCTLDLSEMRGRSRRGHVKSCEKRFQTSHGDSHPQFRRTAPTKRSKNGQFKKEDGV</sequence>
<dbReference type="GeneID" id="89974158"/>
<evidence type="ECO:0000256" key="1">
    <source>
        <dbReference type="SAM" id="MobiDB-lite"/>
    </source>
</evidence>
<name>A0AAV9N6H9_9EURO</name>
<dbReference type="EMBL" id="JAVRRD010000022">
    <property type="protein sequence ID" value="KAK5048314.1"/>
    <property type="molecule type" value="Genomic_DNA"/>
</dbReference>
<evidence type="ECO:0000313" key="2">
    <source>
        <dbReference type="EMBL" id="KAK5048314.1"/>
    </source>
</evidence>
<comment type="caution">
    <text evidence="2">The sequence shown here is derived from an EMBL/GenBank/DDBJ whole genome shotgun (WGS) entry which is preliminary data.</text>
</comment>
<dbReference type="AlphaFoldDB" id="A0AAV9N6H9"/>
<proteinExistence type="predicted"/>
<accession>A0AAV9N6H9</accession>
<reference evidence="2 3" key="1">
    <citation type="submission" date="2023-08" db="EMBL/GenBank/DDBJ databases">
        <title>Black Yeasts Isolated from many extreme environments.</title>
        <authorList>
            <person name="Coleine C."/>
            <person name="Stajich J.E."/>
            <person name="Selbmann L."/>
        </authorList>
    </citation>
    <scope>NUCLEOTIDE SEQUENCE [LARGE SCALE GENOMIC DNA]</scope>
    <source>
        <strain evidence="2 3">CCFEE 5792</strain>
    </source>
</reference>